<evidence type="ECO:0000313" key="2">
    <source>
        <dbReference type="Proteomes" id="UP000037510"/>
    </source>
</evidence>
<accession>A0A0L7LJ62</accession>
<sequence length="172" mass="18871">RALRGATAPVIVYIPPGAELRGGAWAVVDPSNAHERRVQLASEGLDQGAAAATLRRWFTEDQGETRVGARETWGRCTGDQGVFYWRLKRLLRQNAHERRVQLASEGLDQGAAAATLRRWFTEDQGETRVGARETWVCSTGETRVGARETRACSTGETRVGARETRACSTGET</sequence>
<dbReference type="SUPFAM" id="SSF52096">
    <property type="entry name" value="ClpP/crotonase"/>
    <property type="match status" value="1"/>
</dbReference>
<feature type="non-terminal residue" evidence="1">
    <location>
        <position position="172"/>
    </location>
</feature>
<keyword evidence="2" id="KW-1185">Reference proteome</keyword>
<dbReference type="PANTHER" id="PTHR45728">
    <property type="entry name" value="ACETYL-COA CARBOXYLASE, ISOFORM A"/>
    <property type="match status" value="1"/>
</dbReference>
<reference evidence="1 2" key="1">
    <citation type="journal article" date="2015" name="Genome Biol. Evol.">
        <title>The genome of winter moth (Operophtera brumata) provides a genomic perspective on sexual dimorphism and phenology.</title>
        <authorList>
            <person name="Derks M.F."/>
            <person name="Smit S."/>
            <person name="Salis L."/>
            <person name="Schijlen E."/>
            <person name="Bossers A."/>
            <person name="Mateman C."/>
            <person name="Pijl A.S."/>
            <person name="de Ridder D."/>
            <person name="Groenen M.A."/>
            <person name="Visser M.E."/>
            <person name="Megens H.J."/>
        </authorList>
    </citation>
    <scope>NUCLEOTIDE SEQUENCE [LARGE SCALE GENOMIC DNA]</scope>
    <source>
        <strain evidence="1">WM2013NL</strain>
        <tissue evidence="1">Head and thorax</tissue>
    </source>
</reference>
<dbReference type="AlphaFoldDB" id="A0A0L7LJ62"/>
<dbReference type="Proteomes" id="UP000037510">
    <property type="component" value="Unassembled WGS sequence"/>
</dbReference>
<gene>
    <name evidence="1" type="ORF">OBRU01_07030</name>
</gene>
<dbReference type="GO" id="GO:0003989">
    <property type="term" value="F:acetyl-CoA carboxylase activity"/>
    <property type="evidence" value="ECO:0007669"/>
    <property type="project" value="InterPro"/>
</dbReference>
<evidence type="ECO:0000313" key="1">
    <source>
        <dbReference type="EMBL" id="KOB75593.1"/>
    </source>
</evidence>
<dbReference type="GO" id="GO:0006633">
    <property type="term" value="P:fatty acid biosynthetic process"/>
    <property type="evidence" value="ECO:0007669"/>
    <property type="project" value="TreeGrafter"/>
</dbReference>
<proteinExistence type="predicted"/>
<name>A0A0L7LJ62_OPEBR</name>
<dbReference type="Gene3D" id="3.90.226.10">
    <property type="entry name" value="2-enoyl-CoA Hydratase, Chain A, domain 1"/>
    <property type="match status" value="1"/>
</dbReference>
<dbReference type="InterPro" id="IPR049076">
    <property type="entry name" value="ACCA"/>
</dbReference>
<organism evidence="1 2">
    <name type="scientific">Operophtera brumata</name>
    <name type="common">Winter moth</name>
    <name type="synonym">Phalaena brumata</name>
    <dbReference type="NCBI Taxonomy" id="104452"/>
    <lineage>
        <taxon>Eukaryota</taxon>
        <taxon>Metazoa</taxon>
        <taxon>Ecdysozoa</taxon>
        <taxon>Arthropoda</taxon>
        <taxon>Hexapoda</taxon>
        <taxon>Insecta</taxon>
        <taxon>Pterygota</taxon>
        <taxon>Neoptera</taxon>
        <taxon>Endopterygota</taxon>
        <taxon>Lepidoptera</taxon>
        <taxon>Glossata</taxon>
        <taxon>Ditrysia</taxon>
        <taxon>Geometroidea</taxon>
        <taxon>Geometridae</taxon>
        <taxon>Larentiinae</taxon>
        <taxon>Operophtera</taxon>
    </lineage>
</organism>
<dbReference type="EMBL" id="JTDY01000874">
    <property type="protein sequence ID" value="KOB75593.1"/>
    <property type="molecule type" value="Genomic_DNA"/>
</dbReference>
<feature type="non-terminal residue" evidence="1">
    <location>
        <position position="1"/>
    </location>
</feature>
<dbReference type="PANTHER" id="PTHR45728:SF3">
    <property type="entry name" value="ACETYL-COA CARBOXYLASE"/>
    <property type="match status" value="1"/>
</dbReference>
<dbReference type="STRING" id="104452.A0A0L7LJ62"/>
<comment type="caution">
    <text evidence="1">The sequence shown here is derived from an EMBL/GenBank/DDBJ whole genome shotgun (WGS) entry which is preliminary data.</text>
</comment>
<dbReference type="InterPro" id="IPR029045">
    <property type="entry name" value="ClpP/crotonase-like_dom_sf"/>
</dbReference>
<protein>
    <submittedName>
        <fullName evidence="1">Acetyl-CoA carboxylase</fullName>
    </submittedName>
</protein>